<dbReference type="AlphaFoldDB" id="A0A8H4L247"/>
<dbReference type="PANTHER" id="PTHR19304">
    <property type="entry name" value="CYCLIC-AMP RESPONSE ELEMENT BINDING PROTEIN"/>
    <property type="match status" value="1"/>
</dbReference>
<accession>A0A8H4L247</accession>
<evidence type="ECO:0000256" key="5">
    <source>
        <dbReference type="ARBA" id="ARBA00023242"/>
    </source>
</evidence>
<dbReference type="InterPro" id="IPR004827">
    <property type="entry name" value="bZIP"/>
</dbReference>
<comment type="subcellular location">
    <subcellularLocation>
        <location evidence="1">Nucleus</location>
    </subcellularLocation>
</comment>
<organism evidence="8 9">
    <name type="scientific">Fusarium albosuccineum</name>
    <dbReference type="NCBI Taxonomy" id="1237068"/>
    <lineage>
        <taxon>Eukaryota</taxon>
        <taxon>Fungi</taxon>
        <taxon>Dikarya</taxon>
        <taxon>Ascomycota</taxon>
        <taxon>Pezizomycotina</taxon>
        <taxon>Sordariomycetes</taxon>
        <taxon>Hypocreomycetidae</taxon>
        <taxon>Hypocreales</taxon>
        <taxon>Nectriaceae</taxon>
        <taxon>Fusarium</taxon>
        <taxon>Fusarium decemcellulare species complex</taxon>
    </lineage>
</organism>
<feature type="region of interest" description="Disordered" evidence="6">
    <location>
        <begin position="92"/>
        <end position="137"/>
    </location>
</feature>
<evidence type="ECO:0000256" key="3">
    <source>
        <dbReference type="ARBA" id="ARBA00023125"/>
    </source>
</evidence>
<evidence type="ECO:0000313" key="8">
    <source>
        <dbReference type="EMBL" id="KAF4459819.1"/>
    </source>
</evidence>
<feature type="compositionally biased region" description="Low complexity" evidence="6">
    <location>
        <begin position="26"/>
        <end position="37"/>
    </location>
</feature>
<feature type="region of interest" description="Disordered" evidence="6">
    <location>
        <begin position="23"/>
        <end position="63"/>
    </location>
</feature>
<feature type="domain" description="BZIP" evidence="7">
    <location>
        <begin position="165"/>
        <end position="180"/>
    </location>
</feature>
<evidence type="ECO:0000256" key="6">
    <source>
        <dbReference type="SAM" id="MobiDB-lite"/>
    </source>
</evidence>
<protein>
    <submittedName>
        <fullName evidence="8">Transcription factor atf21</fullName>
    </submittedName>
</protein>
<evidence type="ECO:0000256" key="1">
    <source>
        <dbReference type="ARBA" id="ARBA00004123"/>
    </source>
</evidence>
<sequence length="257" mass="29361">MDFINNEALCSFPWEQWYAIGESDFPDPSDSAAPDASLYTQDNPQQQVDLTPHHKAHRQNEASVTVLPQDYTVFLPDFESTSPQSYLCKSEAQSAWSSGQRGQRKRTRTPDQRRLEKPSKHGARKNHSEAAAGDAQQDFNTKGAQDIAAVSSLSANQDSDRYQRKVQERNRVASSKFRTKKKEDARKLKSDEQGMEEINHRLSSCAADLTLEVYRLKMKLLQHTDCSCSLIQTYIANEAQRYIRDLDEEHHEVHCRS</sequence>
<evidence type="ECO:0000259" key="7">
    <source>
        <dbReference type="PROSITE" id="PS00036"/>
    </source>
</evidence>
<comment type="caution">
    <text evidence="8">The sequence shown here is derived from an EMBL/GenBank/DDBJ whole genome shotgun (WGS) entry which is preliminary data.</text>
</comment>
<dbReference type="Gene3D" id="1.20.5.170">
    <property type="match status" value="1"/>
</dbReference>
<evidence type="ECO:0000256" key="4">
    <source>
        <dbReference type="ARBA" id="ARBA00023163"/>
    </source>
</evidence>
<dbReference type="SMART" id="SM00338">
    <property type="entry name" value="BRLZ"/>
    <property type="match status" value="1"/>
</dbReference>
<feature type="compositionally biased region" description="Polar residues" evidence="6">
    <location>
        <begin position="92"/>
        <end position="101"/>
    </location>
</feature>
<dbReference type="GO" id="GO:0003700">
    <property type="term" value="F:DNA-binding transcription factor activity"/>
    <property type="evidence" value="ECO:0007669"/>
    <property type="project" value="InterPro"/>
</dbReference>
<keyword evidence="5" id="KW-0539">Nucleus</keyword>
<reference evidence="8 9" key="1">
    <citation type="submission" date="2020-01" db="EMBL/GenBank/DDBJ databases">
        <title>Identification and distribution of gene clusters putatively required for synthesis of sphingolipid metabolism inhibitors in phylogenetically diverse species of the filamentous fungus Fusarium.</title>
        <authorList>
            <person name="Kim H.-S."/>
            <person name="Busman M."/>
            <person name="Brown D.W."/>
            <person name="Divon H."/>
            <person name="Uhlig S."/>
            <person name="Proctor R.H."/>
        </authorList>
    </citation>
    <scope>NUCLEOTIDE SEQUENCE [LARGE SCALE GENOMIC DNA]</scope>
    <source>
        <strain evidence="8 9">NRRL 20459</strain>
    </source>
</reference>
<feature type="compositionally biased region" description="Polar residues" evidence="6">
    <location>
        <begin position="38"/>
        <end position="49"/>
    </location>
</feature>
<dbReference type="CDD" id="cd14687">
    <property type="entry name" value="bZIP_ATF2"/>
    <property type="match status" value="1"/>
</dbReference>
<keyword evidence="3" id="KW-0238">DNA-binding</keyword>
<name>A0A8H4L247_9HYPO</name>
<feature type="region of interest" description="Disordered" evidence="6">
    <location>
        <begin position="151"/>
        <end position="184"/>
    </location>
</feature>
<dbReference type="GO" id="GO:0005634">
    <property type="term" value="C:nucleus"/>
    <property type="evidence" value="ECO:0007669"/>
    <property type="project" value="UniProtKB-SubCell"/>
</dbReference>
<keyword evidence="4" id="KW-0804">Transcription</keyword>
<evidence type="ECO:0000256" key="2">
    <source>
        <dbReference type="ARBA" id="ARBA00023015"/>
    </source>
</evidence>
<dbReference type="PRINTS" id="PR00043">
    <property type="entry name" value="LEUZIPPRJUN"/>
</dbReference>
<dbReference type="Proteomes" id="UP000554235">
    <property type="component" value="Unassembled WGS sequence"/>
</dbReference>
<dbReference type="SUPFAM" id="SSF57959">
    <property type="entry name" value="Leucine zipper domain"/>
    <property type="match status" value="1"/>
</dbReference>
<dbReference type="InterPro" id="IPR002112">
    <property type="entry name" value="Leuzip_Jun"/>
</dbReference>
<keyword evidence="9" id="KW-1185">Reference proteome</keyword>
<proteinExistence type="predicted"/>
<keyword evidence="2" id="KW-0805">Transcription regulation</keyword>
<dbReference type="InterPro" id="IPR051027">
    <property type="entry name" value="bZIP_transcription_factors"/>
</dbReference>
<feature type="compositionally biased region" description="Basic and acidic residues" evidence="6">
    <location>
        <begin position="158"/>
        <end position="171"/>
    </location>
</feature>
<feature type="compositionally biased region" description="Basic and acidic residues" evidence="6">
    <location>
        <begin position="108"/>
        <end position="119"/>
    </location>
</feature>
<dbReference type="PROSITE" id="PS00036">
    <property type="entry name" value="BZIP_BASIC"/>
    <property type="match status" value="1"/>
</dbReference>
<dbReference type="OrthoDB" id="295274at2759"/>
<gene>
    <name evidence="8" type="ORF">FALBO_13419</name>
</gene>
<dbReference type="GO" id="GO:0003677">
    <property type="term" value="F:DNA binding"/>
    <property type="evidence" value="ECO:0007669"/>
    <property type="project" value="UniProtKB-KW"/>
</dbReference>
<dbReference type="EMBL" id="JAADYS010002082">
    <property type="protein sequence ID" value="KAF4459819.1"/>
    <property type="molecule type" value="Genomic_DNA"/>
</dbReference>
<evidence type="ECO:0000313" key="9">
    <source>
        <dbReference type="Proteomes" id="UP000554235"/>
    </source>
</evidence>
<dbReference type="InterPro" id="IPR046347">
    <property type="entry name" value="bZIP_sf"/>
</dbReference>